<dbReference type="Gene3D" id="1.25.40.10">
    <property type="entry name" value="Tetratricopeptide repeat domain"/>
    <property type="match status" value="1"/>
</dbReference>
<dbReference type="SUPFAM" id="SSF48452">
    <property type="entry name" value="TPR-like"/>
    <property type="match status" value="1"/>
</dbReference>
<dbReference type="EMBL" id="SMUV01000056">
    <property type="protein sequence ID" value="TDK50436.1"/>
    <property type="molecule type" value="Genomic_DNA"/>
</dbReference>
<keyword evidence="4" id="KW-1185">Reference proteome</keyword>
<dbReference type="Proteomes" id="UP000295301">
    <property type="component" value="Unassembled WGS sequence"/>
</dbReference>
<evidence type="ECO:0000313" key="3">
    <source>
        <dbReference type="EMBL" id="TDK50436.1"/>
    </source>
</evidence>
<name>A0A4R5VDL1_9RHOB</name>
<evidence type="ECO:0000256" key="1">
    <source>
        <dbReference type="ARBA" id="ARBA00022748"/>
    </source>
</evidence>
<reference evidence="3 4" key="1">
    <citation type="submission" date="2019-03" db="EMBL/GenBank/DDBJ databases">
        <title>Ruegeria lutea sp. nov., a novel strain, isolated from marine sediment, the Masan Bay, South Korea.</title>
        <authorList>
            <person name="Kim J."/>
            <person name="Kim D.-Y."/>
            <person name="Lee S.-S."/>
        </authorList>
    </citation>
    <scope>NUCLEOTIDE SEQUENCE [LARGE SCALE GENOMIC DNA]</scope>
    <source>
        <strain evidence="3 4">318-1</strain>
    </source>
</reference>
<gene>
    <name evidence="3" type="primary">ccmI</name>
    <name evidence="3" type="ORF">E1832_06380</name>
</gene>
<comment type="caution">
    <text evidence="3">The sequence shown here is derived from an EMBL/GenBank/DDBJ whole genome shotgun (WGS) entry which is preliminary data.</text>
</comment>
<dbReference type="InterPro" id="IPR011990">
    <property type="entry name" value="TPR-like_helical_dom_sf"/>
</dbReference>
<evidence type="ECO:0000313" key="4">
    <source>
        <dbReference type="Proteomes" id="UP000295301"/>
    </source>
</evidence>
<keyword evidence="2" id="KW-0812">Transmembrane</keyword>
<dbReference type="OrthoDB" id="9815847at2"/>
<sequence>MTFWIITSAMALAVAALLTLALMRARGGAGPAAAYDLQVYRDQLKEIDRDLARGVIGAADAERIRAEVSRRILAADASARKAQGGSGQPQAVTLVTAVALAVLVIAGSVLLYRGLGAPGYGDLGLKHRLAMADEFRNSRPDQAAAEAQMPAQPPREIDDGYKALVDQLRSTVANRPDDARGHDLLAQHEANSGNFQAAYMAKEQVLRIKGDAAAAQDFSDYAELLIMAAGGYVSPQAEAALAGALERDRTNGPARYYWGVMMAQTGRPDIAFRIWEETLRQGPPDAYWIAPIRGQIEQMAARAGVEYALPPAGGGAPMLAGPSSEDVAAAADMSAGDRQEMIRSMVGRLSDRLASEGGSPAEWARLIGALGVLGETERARAIYAEAKQTFAEDAAALAQIEDAAQKAGIGG</sequence>
<protein>
    <submittedName>
        <fullName evidence="3">C-type cytochrome biogenesis protein CcmI</fullName>
    </submittedName>
</protein>
<evidence type="ECO:0000256" key="2">
    <source>
        <dbReference type="SAM" id="Phobius"/>
    </source>
</evidence>
<dbReference type="AlphaFoldDB" id="A0A4R5VDL1"/>
<dbReference type="RefSeq" id="WP_133358903.1">
    <property type="nucleotide sequence ID" value="NZ_SMUV01000056.1"/>
</dbReference>
<dbReference type="NCBIfam" id="TIGR03142">
    <property type="entry name" value="cytochro_ccmI"/>
    <property type="match status" value="1"/>
</dbReference>
<accession>A0A4R5VDL1</accession>
<organism evidence="3 4">
    <name type="scientific">Antarcticimicrobium luteum</name>
    <dbReference type="NCBI Taxonomy" id="2547397"/>
    <lineage>
        <taxon>Bacteria</taxon>
        <taxon>Pseudomonadati</taxon>
        <taxon>Pseudomonadota</taxon>
        <taxon>Alphaproteobacteria</taxon>
        <taxon>Rhodobacterales</taxon>
        <taxon>Paracoccaceae</taxon>
        <taxon>Antarcticimicrobium</taxon>
    </lineage>
</organism>
<dbReference type="GO" id="GO:0017004">
    <property type="term" value="P:cytochrome complex assembly"/>
    <property type="evidence" value="ECO:0007669"/>
    <property type="project" value="UniProtKB-KW"/>
</dbReference>
<feature type="transmembrane region" description="Helical" evidence="2">
    <location>
        <begin position="91"/>
        <end position="112"/>
    </location>
</feature>
<proteinExistence type="predicted"/>
<dbReference type="InterPro" id="IPR017560">
    <property type="entry name" value="Cyt_c_biogenesis_CcmI"/>
</dbReference>
<keyword evidence="2" id="KW-0472">Membrane</keyword>
<keyword evidence="1" id="KW-0201">Cytochrome c-type biogenesis</keyword>
<keyword evidence="2" id="KW-1133">Transmembrane helix</keyword>